<evidence type="ECO:0000313" key="1">
    <source>
        <dbReference type="EMBL" id="KAG0417232.1"/>
    </source>
</evidence>
<protein>
    <submittedName>
        <fullName evidence="1">Uncharacterized protein</fullName>
    </submittedName>
</protein>
<evidence type="ECO:0000313" key="2">
    <source>
        <dbReference type="Proteomes" id="UP000805193"/>
    </source>
</evidence>
<organism evidence="1 2">
    <name type="scientific">Ixodes persulcatus</name>
    <name type="common">Taiga tick</name>
    <dbReference type="NCBI Taxonomy" id="34615"/>
    <lineage>
        <taxon>Eukaryota</taxon>
        <taxon>Metazoa</taxon>
        <taxon>Ecdysozoa</taxon>
        <taxon>Arthropoda</taxon>
        <taxon>Chelicerata</taxon>
        <taxon>Arachnida</taxon>
        <taxon>Acari</taxon>
        <taxon>Parasitiformes</taxon>
        <taxon>Ixodida</taxon>
        <taxon>Ixodoidea</taxon>
        <taxon>Ixodidae</taxon>
        <taxon>Ixodinae</taxon>
        <taxon>Ixodes</taxon>
    </lineage>
</organism>
<reference evidence="1 2" key="1">
    <citation type="journal article" date="2020" name="Cell">
        <title>Large-Scale Comparative Analyses of Tick Genomes Elucidate Their Genetic Diversity and Vector Capacities.</title>
        <authorList>
            <consortium name="Tick Genome and Microbiome Consortium (TIGMIC)"/>
            <person name="Jia N."/>
            <person name="Wang J."/>
            <person name="Shi W."/>
            <person name="Du L."/>
            <person name="Sun Y."/>
            <person name="Zhan W."/>
            <person name="Jiang J.F."/>
            <person name="Wang Q."/>
            <person name="Zhang B."/>
            <person name="Ji P."/>
            <person name="Bell-Sakyi L."/>
            <person name="Cui X.M."/>
            <person name="Yuan T.T."/>
            <person name="Jiang B.G."/>
            <person name="Yang W.F."/>
            <person name="Lam T.T."/>
            <person name="Chang Q.C."/>
            <person name="Ding S.J."/>
            <person name="Wang X.J."/>
            <person name="Zhu J.G."/>
            <person name="Ruan X.D."/>
            <person name="Zhao L."/>
            <person name="Wei J.T."/>
            <person name="Ye R.Z."/>
            <person name="Que T.C."/>
            <person name="Du C.H."/>
            <person name="Zhou Y.H."/>
            <person name="Cheng J.X."/>
            <person name="Dai P.F."/>
            <person name="Guo W.B."/>
            <person name="Han X.H."/>
            <person name="Huang E.J."/>
            <person name="Li L.F."/>
            <person name="Wei W."/>
            <person name="Gao Y.C."/>
            <person name="Liu J.Z."/>
            <person name="Shao H.Z."/>
            <person name="Wang X."/>
            <person name="Wang C.C."/>
            <person name="Yang T.C."/>
            <person name="Huo Q.B."/>
            <person name="Li W."/>
            <person name="Chen H.Y."/>
            <person name="Chen S.E."/>
            <person name="Zhou L.G."/>
            <person name="Ni X.B."/>
            <person name="Tian J.H."/>
            <person name="Sheng Y."/>
            <person name="Liu T."/>
            <person name="Pan Y.S."/>
            <person name="Xia L.Y."/>
            <person name="Li J."/>
            <person name="Zhao F."/>
            <person name="Cao W.C."/>
        </authorList>
    </citation>
    <scope>NUCLEOTIDE SEQUENCE [LARGE SCALE GENOMIC DNA]</scope>
    <source>
        <strain evidence="1">Iper-2018</strain>
    </source>
</reference>
<comment type="caution">
    <text evidence="1">The sequence shown here is derived from an EMBL/GenBank/DDBJ whole genome shotgun (WGS) entry which is preliminary data.</text>
</comment>
<name>A0AC60PBZ9_IXOPE</name>
<keyword evidence="2" id="KW-1185">Reference proteome</keyword>
<accession>A0AC60PBZ9</accession>
<proteinExistence type="predicted"/>
<dbReference type="Proteomes" id="UP000805193">
    <property type="component" value="Unassembled WGS sequence"/>
</dbReference>
<sequence>MGSKLGQVGGNDRVRARRRAEKSARERAGESAENNSSEKHNGKATRWRQHPRPPSPEKPGSPQPQGHPLASALQAPEPCEPDQRNTTAARWRQRQMPPNSPSPEKPGSSQSQGHPLASALQAPEPPLSHGSSGTVKLFDGGQRAAVARDEDAGAGQRGRDVEWRTRRTDRTATLDDDVPMTRCGRLPLGLGAAAGQWISPRPR</sequence>
<gene>
    <name evidence="1" type="ORF">HPB47_005779</name>
</gene>
<dbReference type="EMBL" id="JABSTQ010010866">
    <property type="protein sequence ID" value="KAG0417232.1"/>
    <property type="molecule type" value="Genomic_DNA"/>
</dbReference>